<dbReference type="AlphaFoldDB" id="A0A1G9DQ97"/>
<dbReference type="EMBL" id="FNGF01000001">
    <property type="protein sequence ID" value="SDK66067.1"/>
    <property type="molecule type" value="Genomic_DNA"/>
</dbReference>
<dbReference type="SUPFAM" id="SSF103473">
    <property type="entry name" value="MFS general substrate transporter"/>
    <property type="match status" value="1"/>
</dbReference>
<feature type="transmembrane region" description="Helical" evidence="8">
    <location>
        <begin position="185"/>
        <end position="206"/>
    </location>
</feature>
<feature type="transmembrane region" description="Helical" evidence="8">
    <location>
        <begin position="389"/>
        <end position="407"/>
    </location>
</feature>
<evidence type="ECO:0000256" key="5">
    <source>
        <dbReference type="ARBA" id="ARBA00022989"/>
    </source>
</evidence>
<dbReference type="GO" id="GO:0022857">
    <property type="term" value="F:transmembrane transporter activity"/>
    <property type="evidence" value="ECO:0007669"/>
    <property type="project" value="InterPro"/>
</dbReference>
<reference evidence="10" key="1">
    <citation type="submission" date="2016-10" db="EMBL/GenBank/DDBJ databases">
        <authorList>
            <person name="Varghese N."/>
            <person name="Submissions S."/>
        </authorList>
    </citation>
    <scope>NUCLEOTIDE SEQUENCE [LARGE SCALE GENOMIC DNA]</scope>
    <source>
        <strain evidence="10">CGMCC 4.3147</strain>
    </source>
</reference>
<keyword evidence="6 8" id="KW-0472">Membrane</keyword>
<feature type="transmembrane region" description="Helical" evidence="8">
    <location>
        <begin position="109"/>
        <end position="133"/>
    </location>
</feature>
<dbReference type="PANTHER" id="PTHR43266">
    <property type="entry name" value="MACROLIDE-EFFLUX PROTEIN"/>
    <property type="match status" value="1"/>
</dbReference>
<feature type="transmembrane region" description="Helical" evidence="8">
    <location>
        <begin position="154"/>
        <end position="179"/>
    </location>
</feature>
<dbReference type="InterPro" id="IPR036259">
    <property type="entry name" value="MFS_trans_sf"/>
</dbReference>
<name>A0A1G9DQ97_9ACTN</name>
<evidence type="ECO:0000256" key="3">
    <source>
        <dbReference type="ARBA" id="ARBA00022475"/>
    </source>
</evidence>
<dbReference type="PANTHER" id="PTHR43266:SF2">
    <property type="entry name" value="MAJOR FACILITATOR SUPERFAMILY (MFS) PROFILE DOMAIN-CONTAINING PROTEIN"/>
    <property type="match status" value="1"/>
</dbReference>
<evidence type="ECO:0000313" key="9">
    <source>
        <dbReference type="EMBL" id="SDK66067.1"/>
    </source>
</evidence>
<feature type="transmembrane region" description="Helical" evidence="8">
    <location>
        <begin position="360"/>
        <end position="383"/>
    </location>
</feature>
<dbReference type="RefSeq" id="WP_091043803.1">
    <property type="nucleotide sequence ID" value="NZ_FNGF01000001.1"/>
</dbReference>
<keyword evidence="10" id="KW-1185">Reference proteome</keyword>
<feature type="transmembrane region" description="Helical" evidence="8">
    <location>
        <begin position="66"/>
        <end position="89"/>
    </location>
</feature>
<feature type="transmembrane region" description="Helical" evidence="8">
    <location>
        <begin position="240"/>
        <end position="264"/>
    </location>
</feature>
<evidence type="ECO:0000256" key="6">
    <source>
        <dbReference type="ARBA" id="ARBA00023136"/>
    </source>
</evidence>
<dbReference type="Proteomes" id="UP000198662">
    <property type="component" value="Unassembled WGS sequence"/>
</dbReference>
<feature type="transmembrane region" description="Helical" evidence="8">
    <location>
        <begin position="270"/>
        <end position="291"/>
    </location>
</feature>
<feature type="transmembrane region" description="Helical" evidence="8">
    <location>
        <begin position="33"/>
        <end position="54"/>
    </location>
</feature>
<proteinExistence type="predicted"/>
<keyword evidence="4 8" id="KW-0812">Transmembrane</keyword>
<dbReference type="Pfam" id="PF07690">
    <property type="entry name" value="MFS_1"/>
    <property type="match status" value="1"/>
</dbReference>
<feature type="transmembrane region" description="Helical" evidence="8">
    <location>
        <begin position="326"/>
        <end position="348"/>
    </location>
</feature>
<accession>A0A1G9DQ97</accession>
<evidence type="ECO:0000256" key="1">
    <source>
        <dbReference type="ARBA" id="ARBA00004651"/>
    </source>
</evidence>
<organism evidence="9 10">
    <name type="scientific">Glycomyces sambucus</name>
    <dbReference type="NCBI Taxonomy" id="380244"/>
    <lineage>
        <taxon>Bacteria</taxon>
        <taxon>Bacillati</taxon>
        <taxon>Actinomycetota</taxon>
        <taxon>Actinomycetes</taxon>
        <taxon>Glycomycetales</taxon>
        <taxon>Glycomycetaceae</taxon>
        <taxon>Glycomyces</taxon>
    </lineage>
</organism>
<protein>
    <submittedName>
        <fullName evidence="9">Predicted arabinose efflux permease, MFS family</fullName>
    </submittedName>
</protein>
<comment type="subcellular location">
    <subcellularLocation>
        <location evidence="1">Cell membrane</location>
        <topology evidence="1">Multi-pass membrane protein</topology>
    </subcellularLocation>
</comment>
<dbReference type="CDD" id="cd06173">
    <property type="entry name" value="MFS_MefA_like"/>
    <property type="match status" value="1"/>
</dbReference>
<evidence type="ECO:0000313" key="10">
    <source>
        <dbReference type="Proteomes" id="UP000198662"/>
    </source>
</evidence>
<evidence type="ECO:0000256" key="4">
    <source>
        <dbReference type="ARBA" id="ARBA00022692"/>
    </source>
</evidence>
<evidence type="ECO:0000256" key="7">
    <source>
        <dbReference type="SAM" id="MobiDB-lite"/>
    </source>
</evidence>
<sequence>MSDQNPKAADPVGDQSDADRRPRFSDVFGDREAAAYLGAFCLSNAGSMLNRVAVTALVWANTGSSALAVASFAISYAPYLGLAQVLGAVVDRYAYRNVMVACDILRAGLIALLLIPGMPVPAMMAVVFAVAAVQPAYNAARTATLAQILTGDRLSTAIALTFSTAAVAQIVGFLAGGLLSSIDPYTALLVNAALFAVSAVAVLGLVRHRPTVNRREDRRHVLAETADGMRMVWDSKVLRTVSLGVWGLFALTAVPEGVAVLWAVHLDRGAATQGLIMAIDAVGTVVGTLLFARLVRPSLRGRLIRPLAFLAPLALTAALLDPPLPGVLVLAFGAGLATMTMAPMNATLAQCIPDGWRARVIAAINAGLQLSQGIAIAGVGLVAELGVPVPYVVGAWGVIGFGIHALLTRAWPTDEEIEAAKAAAAPPPQPAAS</sequence>
<feature type="transmembrane region" description="Helical" evidence="8">
    <location>
        <begin position="303"/>
        <end position="320"/>
    </location>
</feature>
<evidence type="ECO:0000256" key="2">
    <source>
        <dbReference type="ARBA" id="ARBA00022448"/>
    </source>
</evidence>
<dbReference type="GO" id="GO:0005886">
    <property type="term" value="C:plasma membrane"/>
    <property type="evidence" value="ECO:0007669"/>
    <property type="project" value="UniProtKB-SubCell"/>
</dbReference>
<dbReference type="STRING" id="380244.SAMN05216298_1036"/>
<feature type="region of interest" description="Disordered" evidence="7">
    <location>
        <begin position="1"/>
        <end position="22"/>
    </location>
</feature>
<dbReference type="InterPro" id="IPR011701">
    <property type="entry name" value="MFS"/>
</dbReference>
<gene>
    <name evidence="9" type="ORF">SAMN05216298_1036</name>
</gene>
<keyword evidence="2" id="KW-0813">Transport</keyword>
<dbReference type="Gene3D" id="1.20.1250.20">
    <property type="entry name" value="MFS general substrate transporter like domains"/>
    <property type="match status" value="1"/>
</dbReference>
<keyword evidence="5 8" id="KW-1133">Transmembrane helix</keyword>
<dbReference type="OrthoDB" id="3227279at2"/>
<evidence type="ECO:0000256" key="8">
    <source>
        <dbReference type="SAM" id="Phobius"/>
    </source>
</evidence>
<keyword evidence="3" id="KW-1003">Cell membrane</keyword>